<name>A0A6G1B425_CROCR</name>
<reference evidence="3 4" key="1">
    <citation type="submission" date="2019-11" db="EMBL/GenBank/DDBJ databases">
        <authorList>
            <person name="Yang C."/>
            <person name="Li F."/>
        </authorList>
    </citation>
    <scope>NUCLEOTIDE SEQUENCE [LARGE SCALE GENOMIC DNA]</scope>
    <source>
        <strain evidence="3">KB4526</strain>
        <tissue evidence="3">Muscle</tissue>
    </source>
</reference>
<organism evidence="3 4">
    <name type="scientific">Crocuta crocuta</name>
    <name type="common">Spotted hyena</name>
    <dbReference type="NCBI Taxonomy" id="9678"/>
    <lineage>
        <taxon>Eukaryota</taxon>
        <taxon>Metazoa</taxon>
        <taxon>Chordata</taxon>
        <taxon>Craniata</taxon>
        <taxon>Vertebrata</taxon>
        <taxon>Euteleostomi</taxon>
        <taxon>Mammalia</taxon>
        <taxon>Eutheria</taxon>
        <taxon>Laurasiatheria</taxon>
        <taxon>Carnivora</taxon>
        <taxon>Feliformia</taxon>
        <taxon>Hyaenidae</taxon>
        <taxon>Crocuta</taxon>
    </lineage>
</organism>
<feature type="non-terminal residue" evidence="3">
    <location>
        <position position="102"/>
    </location>
</feature>
<accession>A0A6G1B425</accession>
<keyword evidence="1" id="KW-0808">Transferase</keyword>
<dbReference type="OrthoDB" id="7305308at2759"/>
<dbReference type="Gene3D" id="3.40.630.30">
    <property type="match status" value="1"/>
</dbReference>
<dbReference type="PANTHER" id="PTHR10545:SF63">
    <property type="entry name" value="SPERMIDINE_SPERMINE N(1)-ACETYLTRANSFERASE-LIKE PROTEIN 1"/>
    <property type="match status" value="1"/>
</dbReference>
<evidence type="ECO:0000313" key="4">
    <source>
        <dbReference type="Proteomes" id="UP000475037"/>
    </source>
</evidence>
<evidence type="ECO:0000256" key="2">
    <source>
        <dbReference type="ARBA" id="ARBA00023315"/>
    </source>
</evidence>
<dbReference type="GO" id="GO:0004145">
    <property type="term" value="F:diamine N-acetyltransferase activity"/>
    <property type="evidence" value="ECO:0007669"/>
    <property type="project" value="TreeGrafter"/>
</dbReference>
<dbReference type="PANTHER" id="PTHR10545">
    <property type="entry name" value="DIAMINE N-ACETYLTRANSFERASE"/>
    <property type="match status" value="1"/>
</dbReference>
<dbReference type="SUPFAM" id="SSF55729">
    <property type="entry name" value="Acyl-CoA N-acyltransferases (Nat)"/>
    <property type="match status" value="1"/>
</dbReference>
<dbReference type="EMBL" id="VOAJ01002379">
    <property type="protein sequence ID" value="KAF0883025.1"/>
    <property type="molecule type" value="Genomic_DNA"/>
</dbReference>
<evidence type="ECO:0000256" key="1">
    <source>
        <dbReference type="ARBA" id="ARBA00022679"/>
    </source>
</evidence>
<gene>
    <name evidence="3" type="primary">Satl1</name>
    <name evidence="3" type="ORF">FOF47_R21677</name>
</gene>
<evidence type="ECO:0000313" key="3">
    <source>
        <dbReference type="EMBL" id="KAF0883025.1"/>
    </source>
</evidence>
<proteinExistence type="predicted"/>
<feature type="non-terminal residue" evidence="3">
    <location>
        <position position="1"/>
    </location>
</feature>
<comment type="caution">
    <text evidence="3">The sequence shown here is derived from an EMBL/GenBank/DDBJ whole genome shotgun (WGS) entry which is preliminary data.</text>
</comment>
<keyword evidence="2" id="KW-0012">Acyltransferase</keyword>
<keyword evidence="4" id="KW-1185">Reference proteome</keyword>
<sequence length="102" mass="12377">VGIALYYFTYDRWIGKLLYLEDFYVIQAYRGQATLDIYYINFYFFKQIAIRSQCNCMHFLVVIWNQASIDYCIHRGALDLSSEEGWHLFRFNRELMDMAKEE</sequence>
<dbReference type="InterPro" id="IPR016181">
    <property type="entry name" value="Acyl_CoA_acyltransferase"/>
</dbReference>
<dbReference type="GO" id="GO:0032918">
    <property type="term" value="P:spermidine acetylation"/>
    <property type="evidence" value="ECO:0007669"/>
    <property type="project" value="TreeGrafter"/>
</dbReference>
<dbReference type="InterPro" id="IPR051016">
    <property type="entry name" value="Diverse_Substrate_AcTransf"/>
</dbReference>
<dbReference type="GO" id="GO:0019809">
    <property type="term" value="F:spermidine binding"/>
    <property type="evidence" value="ECO:0007669"/>
    <property type="project" value="TreeGrafter"/>
</dbReference>
<protein>
    <submittedName>
        <fullName evidence="3">SATL1 protein</fullName>
    </submittedName>
</protein>
<dbReference type="Proteomes" id="UP000475037">
    <property type="component" value="Unassembled WGS sequence"/>
</dbReference>
<dbReference type="AlphaFoldDB" id="A0A6G1B425"/>